<sequence>MTLTASLATYTRLYLVHSLGPSSSIPGNLLLGSQPDCGPAAEGAIDRSLGYGEREKKRYCYHSRHVLTCPRNTTESDRRKAGVDPHGKNKFPTWRICKSSAHHLGSRSFQGCTYSKRGISVMWGEKVSDTKNYHKCLSLKQTSNFFLPSPLPHQKKRYT</sequence>
<reference evidence="2" key="1">
    <citation type="submission" date="2016-06" db="EMBL/GenBank/DDBJ databases">
        <title>De novo assembly and RNA-Seq shows season-dependent expression and editing in black bear kidneys.</title>
        <authorList>
            <person name="Korstanje R."/>
            <person name="Srivastava A."/>
            <person name="Sarsani V.K."/>
            <person name="Sheehan S.M."/>
            <person name="Seger R.L."/>
            <person name="Barter M.E."/>
            <person name="Lindqvist C."/>
            <person name="Brody L.C."/>
            <person name="Mullikin J.C."/>
        </authorList>
    </citation>
    <scope>NUCLEOTIDE SEQUENCE [LARGE SCALE GENOMIC DNA]</scope>
</reference>
<keyword evidence="2" id="KW-1185">Reference proteome</keyword>
<name>A0A452SJX2_URSAM</name>
<protein>
    <submittedName>
        <fullName evidence="1">Uncharacterized protein</fullName>
    </submittedName>
</protein>
<reference evidence="1" key="3">
    <citation type="submission" date="2025-09" db="UniProtKB">
        <authorList>
            <consortium name="Ensembl"/>
        </authorList>
    </citation>
    <scope>IDENTIFICATION</scope>
</reference>
<dbReference type="Ensembl" id="ENSUAMT00000036566.1">
    <property type="protein sequence ID" value="ENSUAMP00000032823.1"/>
    <property type="gene ID" value="ENSUAMG00000025027.1"/>
</dbReference>
<reference evidence="1" key="2">
    <citation type="submission" date="2025-08" db="UniProtKB">
        <authorList>
            <consortium name="Ensembl"/>
        </authorList>
    </citation>
    <scope>IDENTIFICATION</scope>
</reference>
<accession>A0A452SJX2</accession>
<evidence type="ECO:0000313" key="2">
    <source>
        <dbReference type="Proteomes" id="UP000291022"/>
    </source>
</evidence>
<evidence type="ECO:0000313" key="1">
    <source>
        <dbReference type="Ensembl" id="ENSUAMP00000032823.1"/>
    </source>
</evidence>
<proteinExistence type="predicted"/>
<organism evidence="1 2">
    <name type="scientific">Ursus americanus</name>
    <name type="common">American black bear</name>
    <name type="synonym">Euarctos americanus</name>
    <dbReference type="NCBI Taxonomy" id="9643"/>
    <lineage>
        <taxon>Eukaryota</taxon>
        <taxon>Metazoa</taxon>
        <taxon>Chordata</taxon>
        <taxon>Craniata</taxon>
        <taxon>Vertebrata</taxon>
        <taxon>Euteleostomi</taxon>
        <taxon>Mammalia</taxon>
        <taxon>Eutheria</taxon>
        <taxon>Laurasiatheria</taxon>
        <taxon>Carnivora</taxon>
        <taxon>Caniformia</taxon>
        <taxon>Ursidae</taxon>
        <taxon>Ursus</taxon>
    </lineage>
</organism>
<dbReference type="STRING" id="9643.ENSUAMP00000032823"/>
<dbReference type="Proteomes" id="UP000291022">
    <property type="component" value="Unassembled WGS sequence"/>
</dbReference>
<dbReference type="AlphaFoldDB" id="A0A452SJX2"/>